<dbReference type="AlphaFoldDB" id="A0A7T6Z8A0"/>
<name>A0A7T6Z8A0_9BACI</name>
<dbReference type="EMBL" id="CP054706">
    <property type="protein sequence ID" value="QQK78698.1"/>
    <property type="molecule type" value="Genomic_DNA"/>
</dbReference>
<dbReference type="RefSeq" id="WP_200087205.1">
    <property type="nucleotide sequence ID" value="NZ_CP054706.1"/>
</dbReference>
<accession>A0A7T6Z8A0</accession>
<dbReference type="KEGG" id="scib:HUG20_01470"/>
<sequence>MGNALQISKKRLGIIASAAGAGLTALLLSLFLSGSLFAAFPIAGVGGFTISADEIEGADFELYPVLGETEENPVWAQAAVELGTAAIDGLVLSKNINTEDALGAYGVNSVDVQVTSSGVVEGDELSLRVSGIDSEDSQFAGLQVQEHYTDNPLNVIDLEAPELTLDNPELNTHFLSAQSIGIPGLQVQVISNTDDGSIGGF</sequence>
<dbReference type="InterPro" id="IPR046198">
    <property type="entry name" value="DUF6230"/>
</dbReference>
<keyword evidence="2" id="KW-1185">Reference proteome</keyword>
<evidence type="ECO:0000313" key="1">
    <source>
        <dbReference type="EMBL" id="QQK78698.1"/>
    </source>
</evidence>
<organism evidence="1 2">
    <name type="scientific">Salicibibacter cibi</name>
    <dbReference type="NCBI Taxonomy" id="2743001"/>
    <lineage>
        <taxon>Bacteria</taxon>
        <taxon>Bacillati</taxon>
        <taxon>Bacillota</taxon>
        <taxon>Bacilli</taxon>
        <taxon>Bacillales</taxon>
        <taxon>Bacillaceae</taxon>
        <taxon>Salicibibacter</taxon>
    </lineage>
</organism>
<dbReference type="Pfam" id="PF19741">
    <property type="entry name" value="DUF6230"/>
    <property type="match status" value="1"/>
</dbReference>
<dbReference type="Proteomes" id="UP000595349">
    <property type="component" value="Chromosome"/>
</dbReference>
<gene>
    <name evidence="1" type="ORF">HUG20_01470</name>
</gene>
<protein>
    <submittedName>
        <fullName evidence="1">Uncharacterized protein</fullName>
    </submittedName>
</protein>
<evidence type="ECO:0000313" key="2">
    <source>
        <dbReference type="Proteomes" id="UP000595349"/>
    </source>
</evidence>
<proteinExistence type="predicted"/>
<reference evidence="1 2" key="1">
    <citation type="submission" date="2020-06" db="EMBL/GenBank/DDBJ databases">
        <title>Genomic analysis of Salicibibacter sp. NKC21-4.</title>
        <authorList>
            <person name="Oh Y.J."/>
        </authorList>
    </citation>
    <scope>NUCLEOTIDE SEQUENCE [LARGE SCALE GENOMIC DNA]</scope>
    <source>
        <strain evidence="1 2">NKC21-4</strain>
    </source>
</reference>